<keyword evidence="1" id="KW-0732">Signal</keyword>
<organism evidence="2 3">
    <name type="scientific">Shewanella colwelliana</name>
    <name type="common">Alteromonas colwelliana</name>
    <dbReference type="NCBI Taxonomy" id="23"/>
    <lineage>
        <taxon>Bacteria</taxon>
        <taxon>Pseudomonadati</taxon>
        <taxon>Pseudomonadota</taxon>
        <taxon>Gammaproteobacteria</taxon>
        <taxon>Alteromonadales</taxon>
        <taxon>Shewanellaceae</taxon>
        <taxon>Shewanella</taxon>
    </lineage>
</organism>
<reference evidence="2 3" key="1">
    <citation type="submission" date="2021-05" db="EMBL/GenBank/DDBJ databases">
        <title>Molecular characterization for Shewanella algae harboring chromosomal blaOXA-55-like strains isolated from clinical and environment sample.</title>
        <authorList>
            <person name="Ohama Y."/>
            <person name="Aoki K."/>
            <person name="Harada S."/>
            <person name="Moriya K."/>
            <person name="Ishii Y."/>
            <person name="Tateda K."/>
        </authorList>
    </citation>
    <scope>NUCLEOTIDE SEQUENCE [LARGE SCALE GENOMIC DNA]</scope>
    <source>
        <strain evidence="2 3">MBTL60-118</strain>
    </source>
</reference>
<feature type="chain" id="PRO_5045280943" evidence="1">
    <location>
        <begin position="24"/>
        <end position="260"/>
    </location>
</feature>
<accession>A0ABQ4P6G8</accession>
<evidence type="ECO:0000313" key="3">
    <source>
        <dbReference type="Proteomes" id="UP000773469"/>
    </source>
</evidence>
<protein>
    <submittedName>
        <fullName evidence="2">Uncharacterized protein</fullName>
    </submittedName>
</protein>
<proteinExistence type="predicted"/>
<dbReference type="Proteomes" id="UP000773469">
    <property type="component" value="Unassembled WGS sequence"/>
</dbReference>
<keyword evidence="3" id="KW-1185">Reference proteome</keyword>
<comment type="caution">
    <text evidence="2">The sequence shown here is derived from an EMBL/GenBank/DDBJ whole genome shotgun (WGS) entry which is preliminary data.</text>
</comment>
<sequence length="260" mass="28964">MGMKQITFSLATSMLLVSTVTFANEPGQATSIDDSHITNIIAHSDAQPLEFILDMGWDSEYISEGRNNLDHGGIYWGTAAVQYQDLVIYTTVGRGDSETYTEWNFGLEYGFSIAENLEASIGYQRIEAYGDERGSDNELFASLSYSAVEWLTPSMAYTYSTEAGGYFIEASLHSSWPVTEQLTLTPYVTQAFDFQYATEAHNGPNHFQFGIEAEYQTSSNLVLSGHISHTLAQEDIKQEQQGSHDSLDQTYAGIHLTWSF</sequence>
<dbReference type="EMBL" id="BPEU01000020">
    <property type="protein sequence ID" value="GIU43083.1"/>
    <property type="molecule type" value="Genomic_DNA"/>
</dbReference>
<dbReference type="SUPFAM" id="SSF56935">
    <property type="entry name" value="Porins"/>
    <property type="match status" value="1"/>
</dbReference>
<gene>
    <name evidence="2" type="ORF">TUM3794_27940</name>
</gene>
<feature type="signal peptide" evidence="1">
    <location>
        <begin position="1"/>
        <end position="23"/>
    </location>
</feature>
<evidence type="ECO:0000256" key="1">
    <source>
        <dbReference type="SAM" id="SignalP"/>
    </source>
</evidence>
<name>A0ABQ4P6G8_SHECO</name>
<evidence type="ECO:0000313" key="2">
    <source>
        <dbReference type="EMBL" id="GIU43083.1"/>
    </source>
</evidence>